<keyword evidence="5" id="KW-1185">Reference proteome</keyword>
<dbReference type="InterPro" id="IPR006311">
    <property type="entry name" value="TAT_signal"/>
</dbReference>
<dbReference type="InterPro" id="IPR008274">
    <property type="entry name" value="AldOxase/xan_DH_MoCoBD1"/>
</dbReference>
<dbReference type="PANTHER" id="PTHR47495:SF2">
    <property type="entry name" value="ALDEHYDE DEHYDROGENASE"/>
    <property type="match status" value="1"/>
</dbReference>
<feature type="region of interest" description="Disordered" evidence="2">
    <location>
        <begin position="319"/>
        <end position="349"/>
    </location>
</feature>
<dbReference type="NCBIfam" id="TIGR01409">
    <property type="entry name" value="TAT_signal_seq"/>
    <property type="match status" value="1"/>
</dbReference>
<feature type="region of interest" description="Disordered" evidence="2">
    <location>
        <begin position="8"/>
        <end position="33"/>
    </location>
</feature>
<dbReference type="RefSeq" id="WP_285392959.1">
    <property type="nucleotide sequence ID" value="NZ_JASSVS010000012.1"/>
</dbReference>
<dbReference type="Pfam" id="PF02738">
    <property type="entry name" value="MoCoBD_1"/>
    <property type="match status" value="1"/>
</dbReference>
<dbReference type="EMBL" id="JASSVS010000012">
    <property type="protein sequence ID" value="MDL0433289.1"/>
    <property type="molecule type" value="Genomic_DNA"/>
</dbReference>
<feature type="compositionally biased region" description="Basic and acidic residues" evidence="2">
    <location>
        <begin position="319"/>
        <end position="332"/>
    </location>
</feature>
<dbReference type="Gene3D" id="3.90.1170.50">
    <property type="entry name" value="Aldehyde oxidase/xanthine dehydrogenase, a/b hammerhead"/>
    <property type="match status" value="1"/>
</dbReference>
<dbReference type="SUPFAM" id="SSF56003">
    <property type="entry name" value="Molybdenum cofactor-binding domain"/>
    <property type="match status" value="2"/>
</dbReference>
<dbReference type="InterPro" id="IPR037165">
    <property type="entry name" value="AldOxase/xan_DH_Mopterin-bd_sf"/>
</dbReference>
<protein>
    <submittedName>
        <fullName evidence="4">Xanthine dehydrogenase family protein molybdopterin-binding subunit</fullName>
    </submittedName>
</protein>
<keyword evidence="1" id="KW-0732">Signal</keyword>
<dbReference type="Pfam" id="PF20256">
    <property type="entry name" value="MoCoBD_2"/>
    <property type="match status" value="2"/>
</dbReference>
<comment type="caution">
    <text evidence="4">The sequence shown here is derived from an EMBL/GenBank/DDBJ whole genome shotgun (WGS) entry which is preliminary data.</text>
</comment>
<evidence type="ECO:0000313" key="4">
    <source>
        <dbReference type="EMBL" id="MDL0433289.1"/>
    </source>
</evidence>
<dbReference type="PROSITE" id="PS51318">
    <property type="entry name" value="TAT"/>
    <property type="match status" value="1"/>
</dbReference>
<dbReference type="SMART" id="SM01008">
    <property type="entry name" value="Ald_Xan_dh_C"/>
    <property type="match status" value="1"/>
</dbReference>
<evidence type="ECO:0000256" key="2">
    <source>
        <dbReference type="SAM" id="MobiDB-lite"/>
    </source>
</evidence>
<feature type="domain" description="Aldehyde oxidase/xanthine dehydrogenase a/b hammerhead" evidence="3">
    <location>
        <begin position="241"/>
        <end position="319"/>
    </location>
</feature>
<organism evidence="4 5">
    <name type="scientific">Marinobacter azerbaijanicus</name>
    <dbReference type="NCBI Taxonomy" id="3050455"/>
    <lineage>
        <taxon>Bacteria</taxon>
        <taxon>Pseudomonadati</taxon>
        <taxon>Pseudomonadota</taxon>
        <taxon>Gammaproteobacteria</taxon>
        <taxon>Pseudomonadales</taxon>
        <taxon>Marinobacteraceae</taxon>
        <taxon>Marinobacter</taxon>
    </lineage>
</organism>
<sequence length="753" mass="80050">MTDRIFRANLSPATADSHRPGDNPTDRAAASPGLSRRGFLQGTAAAAVSLVIGVHLPGKARAQAAASAEGRPAAFAPNAFVRVAPDNTVTVMIKHIEFGQGPATGLSTLVAEELDADWGQMRAELAPADTEKYVNHLFGLQGTGGSTAMANSYEQMRKAGAAARAMLVQAAANRWGVNVGEVTVSKGTVSHAASGKSLSFGDLAGEAAKLEAPADPKLKSPDQFNLIGTKVRKLDTLDKTNGTQIFTLDLYPENMVTATILHPPQFGATVASVDASKARKIKGVIDIKTVPSGVAVYADNTFAALKGRKALEVTWDASKAETRSTRQMEQDYSKAAQKPGLNARNDGNAEKGLADADTVIEAEYFFPFLAHAPMETLDAVMQFKDGKVTAWLGSQIQTLDVGALSNVFGVDKSNITLYTQYAGGSFGRRAQPGGEFAAEAAEVTKALGSDRPVKLMWTRENDIQGGRYRPLAIHKVRGGLDKDGNIIGWDQQIAVQSFMKGTAFESGMFEDGIDASAVEGSRAMPYGITNLRIGQHLMENGVSALWWRSVEHTHNAYANETFLDELLEKAGKDPVEGRLALLGDKHPRHRGVLEKVAKMADSAGPVSSGRQRGVALHKSFGSFVAQIAEVSDNGNGEPRVHKVWCAVDCGVAVNPDVIAAQMEGGIGFGIGAVLYDAITLSEGGYVEQSNFDRYRSLRINEMPDVEVSVIQSTEAPTGVGEPGTPPSGPAIANAWRRLTGKSVYRLPLVPINV</sequence>
<dbReference type="InterPro" id="IPR046867">
    <property type="entry name" value="AldOxase/xan_DH_MoCoBD2"/>
</dbReference>
<dbReference type="PANTHER" id="PTHR47495">
    <property type="entry name" value="ALDEHYDE DEHYDROGENASE"/>
    <property type="match status" value="1"/>
</dbReference>
<proteinExistence type="predicted"/>
<feature type="compositionally biased region" description="Basic and acidic residues" evidence="2">
    <location>
        <begin position="16"/>
        <end position="25"/>
    </location>
</feature>
<dbReference type="InterPro" id="IPR052516">
    <property type="entry name" value="N-heterocyclic_Hydroxylase"/>
</dbReference>
<dbReference type="Gene3D" id="3.30.365.10">
    <property type="entry name" value="Aldehyde oxidase/xanthine dehydrogenase, molybdopterin binding domain"/>
    <property type="match status" value="4"/>
</dbReference>
<evidence type="ECO:0000259" key="3">
    <source>
        <dbReference type="SMART" id="SM01008"/>
    </source>
</evidence>
<dbReference type="InterPro" id="IPR000674">
    <property type="entry name" value="Ald_Oxase/Xan_DH_a/b"/>
</dbReference>
<dbReference type="PIRSF" id="PIRSF036389">
    <property type="entry name" value="IOR_B"/>
    <property type="match status" value="1"/>
</dbReference>
<reference evidence="4 5" key="1">
    <citation type="submission" date="2023-06" db="EMBL/GenBank/DDBJ databases">
        <title>Marinobacter azerbaijanicus a moderately halophilic, isolated from Urmia Lake in Azerbaijan region of Iran.</title>
        <authorList>
            <person name="Sanchez-Porro C."/>
            <person name="Aghdam E.M."/>
            <person name="Saheb S.M."/>
            <person name="Tarhriz V."/>
            <person name="Kazemi E."/>
            <person name="Ammozegar M.A."/>
            <person name="Ventosa A."/>
            <person name="Hejazi M.S."/>
        </authorList>
    </citation>
    <scope>NUCLEOTIDE SEQUENCE [LARGE SCALE GENOMIC DNA]</scope>
    <source>
        <strain evidence="4 5">TBZ242</strain>
    </source>
</reference>
<gene>
    <name evidence="4" type="ORF">QPM17_19300</name>
</gene>
<accession>A0ABT7IJJ8</accession>
<dbReference type="InterPro" id="IPR012368">
    <property type="entry name" value="OxRdtase_Mopterin-bd_su_IorB"/>
</dbReference>
<dbReference type="Proteomes" id="UP001227964">
    <property type="component" value="Unassembled WGS sequence"/>
</dbReference>
<evidence type="ECO:0000313" key="5">
    <source>
        <dbReference type="Proteomes" id="UP001227964"/>
    </source>
</evidence>
<name>A0ABT7IJJ8_9GAMM</name>
<evidence type="ECO:0000256" key="1">
    <source>
        <dbReference type="ARBA" id="ARBA00022729"/>
    </source>
</evidence>
<dbReference type="InterPro" id="IPR019546">
    <property type="entry name" value="TAT_signal_bac_arc"/>
</dbReference>